<organism evidence="2 3">
    <name type="scientific">Methanomicrobium antiquum</name>
    <dbReference type="NCBI Taxonomy" id="487686"/>
    <lineage>
        <taxon>Archaea</taxon>
        <taxon>Methanobacteriati</taxon>
        <taxon>Methanobacteriota</taxon>
        <taxon>Stenosarchaea group</taxon>
        <taxon>Methanomicrobia</taxon>
        <taxon>Methanomicrobiales</taxon>
        <taxon>Methanomicrobiaceae</taxon>
        <taxon>Methanomicrobium</taxon>
    </lineage>
</organism>
<dbReference type="InterPro" id="IPR002846">
    <property type="entry name" value="NRD"/>
</dbReference>
<dbReference type="InterPro" id="IPR036984">
    <property type="entry name" value="NrpR_dom_sf"/>
</dbReference>
<dbReference type="RefSeq" id="WP_278100697.1">
    <property type="nucleotide sequence ID" value="NZ_CP091092.1"/>
</dbReference>
<name>A0AAF0JNY4_9EURY</name>
<dbReference type="InterPro" id="IPR038982">
    <property type="entry name" value="NrpR"/>
</dbReference>
<dbReference type="KEGG" id="manq:L1994_05590"/>
<proteinExistence type="predicted"/>
<dbReference type="PANTHER" id="PTHR41964:SF1">
    <property type="entry name" value="GLOBAL NITROGEN REGULATOR NRPR"/>
    <property type="match status" value="1"/>
</dbReference>
<dbReference type="PANTHER" id="PTHR41964">
    <property type="entry name" value="GLOBAL NITROGEN REGULATOR NRPR"/>
    <property type="match status" value="1"/>
</dbReference>
<keyword evidence="3" id="KW-1185">Reference proteome</keyword>
<dbReference type="Pfam" id="PF01995">
    <property type="entry name" value="NRD1_2"/>
    <property type="match status" value="1"/>
</dbReference>
<accession>A0AAF0JNY4</accession>
<evidence type="ECO:0000259" key="1">
    <source>
        <dbReference type="Pfam" id="PF01995"/>
    </source>
</evidence>
<dbReference type="AlphaFoldDB" id="A0AAF0JNY4"/>
<evidence type="ECO:0000313" key="3">
    <source>
        <dbReference type="Proteomes" id="UP001218895"/>
    </source>
</evidence>
<protein>
    <submittedName>
        <fullName evidence="2">DUF128 domain-containing protein</fullName>
    </submittedName>
</protein>
<dbReference type="EMBL" id="CP091092">
    <property type="protein sequence ID" value="WFN37856.1"/>
    <property type="molecule type" value="Genomic_DNA"/>
</dbReference>
<dbReference type="Proteomes" id="UP001218895">
    <property type="component" value="Chromosome"/>
</dbReference>
<evidence type="ECO:0000313" key="2">
    <source>
        <dbReference type="EMBL" id="WFN37856.1"/>
    </source>
</evidence>
<sequence length="248" mass="27302">MQKPLKFVNHKIEENALKLTYDPLENSGNIIYNLSLIKSKDIEVAIKILKEAYSTGLCISDRVLFAEEKTKFGDYIVPRGYTGICTMCSLIFDSILYRKGIPINPIGGGLLEVEKLAPRRFTAIIEYEYTTIDPITVMISQRNTSVMDVIKKGNGTITANIRECHMETESAVLEVIDDLSSAGFNGVLDVGAPNSPLLGVPVTPNYQGIAMIGGTNYIAAFKENGKWAEVQSMKGLMDISALDYLGNY</sequence>
<dbReference type="GeneID" id="79949850"/>
<reference evidence="2" key="1">
    <citation type="submission" date="2022-01" db="EMBL/GenBank/DDBJ databases">
        <title>Complete genome of Methanomicrobium antiquum DSM 21220.</title>
        <authorList>
            <person name="Chen S.-C."/>
            <person name="You Y.-T."/>
            <person name="Zhou Y.-Z."/>
            <person name="Lai M.-C."/>
        </authorList>
    </citation>
    <scope>NUCLEOTIDE SEQUENCE</scope>
    <source>
        <strain evidence="2">DSM 21220</strain>
    </source>
</reference>
<gene>
    <name evidence="2" type="ORF">L1994_05590</name>
</gene>
<feature type="domain" description="NrpR regulatory" evidence="1">
    <location>
        <begin position="5"/>
        <end position="242"/>
    </location>
</feature>
<dbReference type="Gene3D" id="3.30.70.1360">
    <property type="entry name" value="mj0159-like"/>
    <property type="match status" value="2"/>
</dbReference>